<dbReference type="InterPro" id="IPR023168">
    <property type="entry name" value="GatB_Yqey_C_2"/>
</dbReference>
<dbReference type="InterPro" id="IPR042184">
    <property type="entry name" value="YqeY/Aim41_N"/>
</dbReference>
<keyword evidence="2" id="KW-1185">Reference proteome</keyword>
<dbReference type="InterPro" id="IPR003789">
    <property type="entry name" value="Asn/Gln_tRNA_amidoTrase-B-like"/>
</dbReference>
<dbReference type="Gene3D" id="1.10.10.410">
    <property type="match status" value="1"/>
</dbReference>
<dbReference type="PANTHER" id="PTHR28055:SF1">
    <property type="entry name" value="ALTERED INHERITANCE OF MITOCHONDRIA PROTEIN 41, MITOCHONDRIAL"/>
    <property type="match status" value="1"/>
</dbReference>
<evidence type="ECO:0008006" key="3">
    <source>
        <dbReference type="Google" id="ProtNLM"/>
    </source>
</evidence>
<sequence length="150" mass="17191">MSLKERLMDDLKTSMKEKQTLRKNTITMLRSRIKQYEVDNRLTADDDLIMQMIQKEIKERNDTLDSLKGTDRAELIKDTEEEISYLSEYLPKQMDDDELNELVSAVVAEVGATSMKDMGAVMKLAKERSESRVDAKRLSEAVKAKLGSLK</sequence>
<accession>A0A2U1E2D3</accession>
<evidence type="ECO:0000313" key="2">
    <source>
        <dbReference type="Proteomes" id="UP000245793"/>
    </source>
</evidence>
<name>A0A2U1E2D3_9FIRM</name>
<dbReference type="Proteomes" id="UP000245793">
    <property type="component" value="Unassembled WGS sequence"/>
</dbReference>
<gene>
    <name evidence="1" type="ORF">C7381_10751</name>
</gene>
<reference evidence="1 2" key="1">
    <citation type="submission" date="2018-04" db="EMBL/GenBank/DDBJ databases">
        <title>Genomic Encyclopedia of Type Strains, Phase IV (KMG-IV): sequencing the most valuable type-strain genomes for metagenomic binning, comparative biology and taxonomic classification.</title>
        <authorList>
            <person name="Goeker M."/>
        </authorList>
    </citation>
    <scope>NUCLEOTIDE SEQUENCE [LARGE SCALE GENOMIC DNA]</scope>
    <source>
        <strain evidence="1 2">DSM 20705</strain>
    </source>
</reference>
<dbReference type="InterPro" id="IPR019004">
    <property type="entry name" value="YqeY/Aim41"/>
</dbReference>
<dbReference type="PANTHER" id="PTHR28055">
    <property type="entry name" value="ALTERED INHERITANCE OF MITOCHONDRIA PROTEIN 41, MITOCHONDRIAL"/>
    <property type="match status" value="1"/>
</dbReference>
<protein>
    <recommendedName>
        <fullName evidence="3">GatB/YqeY domain-containing protein</fullName>
    </recommendedName>
</protein>
<proteinExistence type="predicted"/>
<evidence type="ECO:0000313" key="1">
    <source>
        <dbReference type="EMBL" id="PVY94055.1"/>
    </source>
</evidence>
<dbReference type="Pfam" id="PF09424">
    <property type="entry name" value="YqeY"/>
    <property type="match status" value="1"/>
</dbReference>
<organism evidence="1 2">
    <name type="scientific">Ezakiella coagulans</name>
    <dbReference type="NCBI Taxonomy" id="46507"/>
    <lineage>
        <taxon>Bacteria</taxon>
        <taxon>Bacillati</taxon>
        <taxon>Bacillota</taxon>
        <taxon>Tissierellia</taxon>
        <taxon>Ezakiella</taxon>
    </lineage>
</organism>
<dbReference type="SUPFAM" id="SSF89095">
    <property type="entry name" value="GatB/YqeY motif"/>
    <property type="match status" value="1"/>
</dbReference>
<dbReference type="Gene3D" id="1.10.1510.10">
    <property type="entry name" value="Uncharacterised protein YqeY/AIM41 PF09424, N-terminal domain"/>
    <property type="match status" value="1"/>
</dbReference>
<dbReference type="GO" id="GO:0016884">
    <property type="term" value="F:carbon-nitrogen ligase activity, with glutamine as amido-N-donor"/>
    <property type="evidence" value="ECO:0007669"/>
    <property type="project" value="InterPro"/>
</dbReference>
<dbReference type="AlphaFoldDB" id="A0A2U1E2D3"/>
<comment type="caution">
    <text evidence="1">The sequence shown here is derived from an EMBL/GenBank/DDBJ whole genome shotgun (WGS) entry which is preliminary data.</text>
</comment>
<dbReference type="EMBL" id="QEKV01000007">
    <property type="protein sequence ID" value="PVY94055.1"/>
    <property type="molecule type" value="Genomic_DNA"/>
</dbReference>